<dbReference type="Proteomes" id="UP000743760">
    <property type="component" value="Unassembled WGS sequence"/>
</dbReference>
<evidence type="ECO:0000259" key="2">
    <source>
        <dbReference type="Pfam" id="PF13193"/>
    </source>
</evidence>
<dbReference type="Gene3D" id="3.30.300.30">
    <property type="match status" value="1"/>
</dbReference>
<dbReference type="InterPro" id="IPR045851">
    <property type="entry name" value="AMP-bd_C_sf"/>
</dbReference>
<dbReference type="GO" id="GO:0003987">
    <property type="term" value="F:acetate-CoA ligase activity"/>
    <property type="evidence" value="ECO:0007669"/>
    <property type="project" value="UniProtKB-EC"/>
</dbReference>
<protein>
    <recommendedName>
        <fullName evidence="1">acetate--CoA ligase</fullName>
        <ecNumber evidence="1">6.2.1.1</ecNumber>
    </recommendedName>
</protein>
<dbReference type="PANTHER" id="PTHR24095">
    <property type="entry name" value="ACETYL-COENZYME A SYNTHETASE"/>
    <property type="match status" value="1"/>
</dbReference>
<dbReference type="EC" id="6.2.1.1" evidence="1"/>
<reference evidence="3" key="1">
    <citation type="journal article" date="2021" name="PeerJ">
        <title>Extensive microbial diversity within the chicken gut microbiome revealed by metagenomics and culture.</title>
        <authorList>
            <person name="Gilroy R."/>
            <person name="Ravi A."/>
            <person name="Getino M."/>
            <person name="Pursley I."/>
            <person name="Horton D.L."/>
            <person name="Alikhan N.F."/>
            <person name="Baker D."/>
            <person name="Gharbi K."/>
            <person name="Hall N."/>
            <person name="Watson M."/>
            <person name="Adriaenssens E.M."/>
            <person name="Foster-Nyarko E."/>
            <person name="Jarju S."/>
            <person name="Secka A."/>
            <person name="Antonio M."/>
            <person name="Oren A."/>
            <person name="Chaudhuri R.R."/>
            <person name="La Ragione R."/>
            <person name="Hildebrand F."/>
            <person name="Pallen M.J."/>
        </authorList>
    </citation>
    <scope>NUCLEOTIDE SEQUENCE</scope>
    <source>
        <strain evidence="3">CHK139-4039</strain>
    </source>
</reference>
<dbReference type="EMBL" id="DYXR01000124">
    <property type="protein sequence ID" value="HJE77078.1"/>
    <property type="molecule type" value="Genomic_DNA"/>
</dbReference>
<evidence type="ECO:0000256" key="1">
    <source>
        <dbReference type="ARBA" id="ARBA00013275"/>
    </source>
</evidence>
<accession>A0A9D2ULE6</accession>
<evidence type="ECO:0000313" key="3">
    <source>
        <dbReference type="EMBL" id="HJE77078.1"/>
    </source>
</evidence>
<organism evidence="3 4">
    <name type="scientific">Brevibacterium epidermidis</name>
    <dbReference type="NCBI Taxonomy" id="1698"/>
    <lineage>
        <taxon>Bacteria</taxon>
        <taxon>Bacillati</taxon>
        <taxon>Actinomycetota</taxon>
        <taxon>Actinomycetes</taxon>
        <taxon>Micrococcales</taxon>
        <taxon>Brevibacteriaceae</taxon>
        <taxon>Brevibacterium</taxon>
    </lineage>
</organism>
<proteinExistence type="predicted"/>
<dbReference type="GO" id="GO:0005829">
    <property type="term" value="C:cytosol"/>
    <property type="evidence" value="ECO:0007669"/>
    <property type="project" value="TreeGrafter"/>
</dbReference>
<dbReference type="AlphaFoldDB" id="A0A9D2ULE6"/>
<dbReference type="InterPro" id="IPR025110">
    <property type="entry name" value="AMP-bd_C"/>
</dbReference>
<dbReference type="Pfam" id="PF13193">
    <property type="entry name" value="AMP-binding_C"/>
    <property type="match status" value="1"/>
</dbReference>
<dbReference type="SUPFAM" id="SSF56801">
    <property type="entry name" value="Acetyl-CoA synthetase-like"/>
    <property type="match status" value="1"/>
</dbReference>
<feature type="non-terminal residue" evidence="3">
    <location>
        <position position="1"/>
    </location>
</feature>
<reference evidence="3" key="2">
    <citation type="submission" date="2021-09" db="EMBL/GenBank/DDBJ databases">
        <authorList>
            <person name="Gilroy R."/>
        </authorList>
    </citation>
    <scope>NUCLEOTIDE SEQUENCE</scope>
    <source>
        <strain evidence="3">CHK139-4039</strain>
    </source>
</reference>
<gene>
    <name evidence="3" type="ORF">K8V74_03945</name>
</gene>
<dbReference type="Gene3D" id="3.40.50.12780">
    <property type="entry name" value="N-terminal domain of ligase-like"/>
    <property type="match status" value="1"/>
</dbReference>
<dbReference type="GO" id="GO:0006085">
    <property type="term" value="P:acetyl-CoA biosynthetic process"/>
    <property type="evidence" value="ECO:0007669"/>
    <property type="project" value="TreeGrafter"/>
</dbReference>
<feature type="domain" description="AMP-binding enzyme C-terminal" evidence="2">
    <location>
        <begin position="86"/>
        <end position="165"/>
    </location>
</feature>
<evidence type="ECO:0000313" key="4">
    <source>
        <dbReference type="Proteomes" id="UP000743760"/>
    </source>
</evidence>
<dbReference type="InterPro" id="IPR042099">
    <property type="entry name" value="ANL_N_sf"/>
</dbReference>
<sequence length="202" mass="22167">ADVFDDEGNSVEPGNGGYLVVKEPWPSMLRTLWGDEERFKKTYWSQYPEVYFAGDGAKIDRDGDFWVLGRVDDVLNVSGHRMSTAEIESALVAHPKVAEAAVVGAKDEMTGQAIEAFVILRESADDGGDDVVNDLRSHVRSSIGPIATPRSIMIVPDLPKTRSGKIMRRLLKDVAENREVGDVTTLADSSVMDLIQKGMKES</sequence>
<dbReference type="PANTHER" id="PTHR24095:SF14">
    <property type="entry name" value="ACETYL-COENZYME A SYNTHETASE 1"/>
    <property type="match status" value="1"/>
</dbReference>
<comment type="caution">
    <text evidence="3">The sequence shown here is derived from an EMBL/GenBank/DDBJ whole genome shotgun (WGS) entry which is preliminary data.</text>
</comment>
<name>A0A9D2ULE6_BREEP</name>